<evidence type="ECO:0000256" key="1">
    <source>
        <dbReference type="ARBA" id="ARBA00023015"/>
    </source>
</evidence>
<dbReference type="InterPro" id="IPR036388">
    <property type="entry name" value="WH-like_DNA-bd_sf"/>
</dbReference>
<dbReference type="SMART" id="SM00420">
    <property type="entry name" value="HTH_DEOR"/>
    <property type="match status" value="1"/>
</dbReference>
<dbReference type="SUPFAM" id="SSF100950">
    <property type="entry name" value="NagB/RpiA/CoA transferase-like"/>
    <property type="match status" value="1"/>
</dbReference>
<reference evidence="6" key="1">
    <citation type="submission" date="2020-05" db="EMBL/GenBank/DDBJ databases">
        <authorList>
            <person name="Chiriac C."/>
            <person name="Salcher M."/>
            <person name="Ghai R."/>
            <person name="Kavagutti S V."/>
        </authorList>
    </citation>
    <scope>NUCLEOTIDE SEQUENCE</scope>
</reference>
<dbReference type="InterPro" id="IPR037171">
    <property type="entry name" value="NagB/RpiA_transferase-like"/>
</dbReference>
<dbReference type="EMBL" id="CAEZTM010000005">
    <property type="protein sequence ID" value="CAB4562573.1"/>
    <property type="molecule type" value="Genomic_DNA"/>
</dbReference>
<dbReference type="PROSITE" id="PS00894">
    <property type="entry name" value="HTH_DEOR_1"/>
    <property type="match status" value="1"/>
</dbReference>
<evidence type="ECO:0000259" key="4">
    <source>
        <dbReference type="PROSITE" id="PS51000"/>
    </source>
</evidence>
<dbReference type="GO" id="GO:0003677">
    <property type="term" value="F:DNA binding"/>
    <property type="evidence" value="ECO:0007669"/>
    <property type="project" value="UniProtKB-KW"/>
</dbReference>
<keyword evidence="3" id="KW-0804">Transcription</keyword>
<evidence type="ECO:0000256" key="2">
    <source>
        <dbReference type="ARBA" id="ARBA00023125"/>
    </source>
</evidence>
<dbReference type="AlphaFoldDB" id="A0A6J6K5Q0"/>
<sequence>MLLAEERRLRIVDWTLNDGRIDAAEAANKLGVATETVRRDLDVLQRRGILRRVHGGAIALERFAHEYTISERLNRNSDAKRRIAETAAQYIPREGCIFVDGGTTTEFLANTLRNRKDLLVVTNSVTLASKIADSSTKTHMLGGRIRPTTLSAVGAKTVDDLRQLNAVVSFIGVNGISPQLGLTAYDTDEALVKHIMIENSVERIVLADNSKFGSVYPVNFGGPKDVDRLVTDLETDDSFIDRFTSSGVEVVVA</sequence>
<dbReference type="GO" id="GO:0003700">
    <property type="term" value="F:DNA-binding transcription factor activity"/>
    <property type="evidence" value="ECO:0007669"/>
    <property type="project" value="InterPro"/>
</dbReference>
<protein>
    <submittedName>
        <fullName evidence="6">Unannotated protein</fullName>
    </submittedName>
</protein>
<gene>
    <name evidence="5" type="ORF">UFOPK1684_00202</name>
    <name evidence="6" type="ORF">UFOPK2158_00807</name>
</gene>
<dbReference type="PANTHER" id="PTHR30363:SF44">
    <property type="entry name" value="AGA OPERON TRANSCRIPTIONAL REPRESSOR-RELATED"/>
    <property type="match status" value="1"/>
</dbReference>
<accession>A0A6J6K5Q0</accession>
<keyword evidence="1" id="KW-0805">Transcription regulation</keyword>
<organism evidence="6">
    <name type="scientific">freshwater metagenome</name>
    <dbReference type="NCBI Taxonomy" id="449393"/>
    <lineage>
        <taxon>unclassified sequences</taxon>
        <taxon>metagenomes</taxon>
        <taxon>ecological metagenomes</taxon>
    </lineage>
</organism>
<dbReference type="InterPro" id="IPR036390">
    <property type="entry name" value="WH_DNA-bd_sf"/>
</dbReference>
<dbReference type="Gene3D" id="1.10.10.10">
    <property type="entry name" value="Winged helix-like DNA-binding domain superfamily/Winged helix DNA-binding domain"/>
    <property type="match status" value="1"/>
</dbReference>
<keyword evidence="2" id="KW-0238">DNA-binding</keyword>
<dbReference type="Pfam" id="PF00455">
    <property type="entry name" value="DeoRC"/>
    <property type="match status" value="1"/>
</dbReference>
<dbReference type="InterPro" id="IPR001034">
    <property type="entry name" value="DeoR_HTH"/>
</dbReference>
<feature type="domain" description="HTH deoR-type" evidence="4">
    <location>
        <begin position="4"/>
        <end position="59"/>
    </location>
</feature>
<dbReference type="InterPro" id="IPR050313">
    <property type="entry name" value="Carb_Metab_HTH_regulators"/>
</dbReference>
<evidence type="ECO:0000313" key="5">
    <source>
        <dbReference type="EMBL" id="CAB4562573.1"/>
    </source>
</evidence>
<dbReference type="Pfam" id="PF08220">
    <property type="entry name" value="HTH_DeoR"/>
    <property type="match status" value="1"/>
</dbReference>
<name>A0A6J6K5Q0_9ZZZZ</name>
<dbReference type="SMART" id="SM01134">
    <property type="entry name" value="DeoRC"/>
    <property type="match status" value="1"/>
</dbReference>
<dbReference type="EMBL" id="CAEZVY010000076">
    <property type="protein sequence ID" value="CAB4643824.1"/>
    <property type="molecule type" value="Genomic_DNA"/>
</dbReference>
<dbReference type="Gene3D" id="3.40.50.1360">
    <property type="match status" value="1"/>
</dbReference>
<proteinExistence type="predicted"/>
<evidence type="ECO:0000256" key="3">
    <source>
        <dbReference type="ARBA" id="ARBA00023163"/>
    </source>
</evidence>
<dbReference type="PRINTS" id="PR00037">
    <property type="entry name" value="HTHLACR"/>
</dbReference>
<dbReference type="PROSITE" id="PS51000">
    <property type="entry name" value="HTH_DEOR_2"/>
    <property type="match status" value="1"/>
</dbReference>
<dbReference type="InterPro" id="IPR018356">
    <property type="entry name" value="Tscrpt_reg_HTH_DeoR_CS"/>
</dbReference>
<evidence type="ECO:0000313" key="6">
    <source>
        <dbReference type="EMBL" id="CAB4643824.1"/>
    </source>
</evidence>
<dbReference type="InterPro" id="IPR014036">
    <property type="entry name" value="DeoR-like_C"/>
</dbReference>
<dbReference type="PANTHER" id="PTHR30363">
    <property type="entry name" value="HTH-TYPE TRANSCRIPTIONAL REGULATOR SRLR-RELATED"/>
    <property type="match status" value="1"/>
</dbReference>
<dbReference type="SUPFAM" id="SSF46785">
    <property type="entry name" value="Winged helix' DNA-binding domain"/>
    <property type="match status" value="1"/>
</dbReference>